<keyword evidence="1" id="KW-0472">Membrane</keyword>
<organism evidence="2 3">
    <name type="scientific">Methylobacterium gossipiicola</name>
    <dbReference type="NCBI Taxonomy" id="582675"/>
    <lineage>
        <taxon>Bacteria</taxon>
        <taxon>Pseudomonadati</taxon>
        <taxon>Pseudomonadota</taxon>
        <taxon>Alphaproteobacteria</taxon>
        <taxon>Hyphomicrobiales</taxon>
        <taxon>Methylobacteriaceae</taxon>
        <taxon>Methylobacterium</taxon>
    </lineage>
</organism>
<sequence length="355" mass="38039">MGEMAPEGREAGAWRRFAAMFGVSVVGFGLAAIGVVALADPYGLRVGPGHRPSPLMDGNQRFMYPQVARSGLYDAAVFGSSTARLLDPDDLEAVFGGRFANLAMNAATPFEQVSLARVFLRHATPKTVLFGLDANWCAADADVKRLTFRPFPTWLYAEGTPWNLLRQVNGQSVATAARVWLNRWTGLPERLRADGYGVFTPPEARYDAARAAAHIHGGGAALPDAATADPPLDPVDAPMPALAWLDGLLGEMPAKTRRLLVFMPVHVAAQGLPGTAKGAREAACKARVAEIGARHGARVVDFRIPSAVTTEDTNYWDALHYRLPIAGRIVTALGAAVATGRDDPQGFYRVLTPRS</sequence>
<proteinExistence type="predicted"/>
<evidence type="ECO:0000313" key="3">
    <source>
        <dbReference type="Proteomes" id="UP000199229"/>
    </source>
</evidence>
<evidence type="ECO:0000256" key="1">
    <source>
        <dbReference type="SAM" id="Phobius"/>
    </source>
</evidence>
<name>A0A1I2TDT9_9HYPH</name>
<accession>A0A1I2TDT9</accession>
<keyword evidence="1" id="KW-1133">Transmembrane helix</keyword>
<evidence type="ECO:0000313" key="2">
    <source>
        <dbReference type="EMBL" id="SFG63020.1"/>
    </source>
</evidence>
<protein>
    <submittedName>
        <fullName evidence="2">Uncharacterized protein</fullName>
    </submittedName>
</protein>
<reference evidence="3" key="1">
    <citation type="submission" date="2016-10" db="EMBL/GenBank/DDBJ databases">
        <authorList>
            <person name="Varghese N."/>
            <person name="Submissions S."/>
        </authorList>
    </citation>
    <scope>NUCLEOTIDE SEQUENCE [LARGE SCALE GENOMIC DNA]</scope>
    <source>
        <strain evidence="3">Gh-105</strain>
    </source>
</reference>
<dbReference type="Proteomes" id="UP000199229">
    <property type="component" value="Unassembled WGS sequence"/>
</dbReference>
<feature type="transmembrane region" description="Helical" evidence="1">
    <location>
        <begin position="17"/>
        <end position="39"/>
    </location>
</feature>
<dbReference type="EMBL" id="FOPM01000007">
    <property type="protein sequence ID" value="SFG63020.1"/>
    <property type="molecule type" value="Genomic_DNA"/>
</dbReference>
<dbReference type="AlphaFoldDB" id="A0A1I2TDT9"/>
<dbReference type="RefSeq" id="WP_425284807.1">
    <property type="nucleotide sequence ID" value="NZ_FOPM01000007.1"/>
</dbReference>
<keyword evidence="3" id="KW-1185">Reference proteome</keyword>
<keyword evidence="1" id="KW-0812">Transmembrane</keyword>
<gene>
    <name evidence="2" type="ORF">SAMN05192565_1075</name>
</gene>